<keyword evidence="1" id="KW-0040">ANK repeat</keyword>
<feature type="repeat" description="ANK" evidence="1">
    <location>
        <begin position="141"/>
        <end position="173"/>
    </location>
</feature>
<dbReference type="KEGG" id="pavi:110772859"/>
<evidence type="ECO:0000256" key="2">
    <source>
        <dbReference type="SAM" id="Phobius"/>
    </source>
</evidence>
<dbReference type="InterPro" id="IPR002110">
    <property type="entry name" value="Ankyrin_rpt"/>
</dbReference>
<keyword evidence="3" id="KW-1185">Reference proteome</keyword>
<dbReference type="SMART" id="SM00248">
    <property type="entry name" value="ANK"/>
    <property type="match status" value="4"/>
</dbReference>
<dbReference type="Proteomes" id="UP000515124">
    <property type="component" value="Unplaced"/>
</dbReference>
<name>A0A6P5U112_PRUAV</name>
<evidence type="ECO:0000313" key="5">
    <source>
        <dbReference type="RefSeq" id="XP_021833033.1"/>
    </source>
</evidence>
<dbReference type="Pfam" id="PF12796">
    <property type="entry name" value="Ank_2"/>
    <property type="match status" value="1"/>
</dbReference>
<keyword evidence="2" id="KW-0472">Membrane</keyword>
<dbReference type="PROSITE" id="PS50088">
    <property type="entry name" value="ANK_REPEAT"/>
    <property type="match status" value="1"/>
</dbReference>
<dbReference type="AlphaFoldDB" id="A0A6P5U112"/>
<protein>
    <submittedName>
        <fullName evidence="4 5">Uncharacterized protein LOC110772859 isoform X1</fullName>
    </submittedName>
</protein>
<dbReference type="SUPFAM" id="SSF48403">
    <property type="entry name" value="Ankyrin repeat"/>
    <property type="match status" value="1"/>
</dbReference>
<reference evidence="4 5" key="1">
    <citation type="submission" date="2025-04" db="UniProtKB">
        <authorList>
            <consortium name="RefSeq"/>
        </authorList>
    </citation>
    <scope>IDENTIFICATION</scope>
</reference>
<dbReference type="GeneID" id="110772859"/>
<dbReference type="InterPro" id="IPR036770">
    <property type="entry name" value="Ankyrin_rpt-contain_sf"/>
</dbReference>
<dbReference type="PANTHER" id="PTHR24121:SF29">
    <property type="match status" value="1"/>
</dbReference>
<proteinExistence type="predicted"/>
<evidence type="ECO:0000256" key="1">
    <source>
        <dbReference type="PROSITE-ProRule" id="PRU00023"/>
    </source>
</evidence>
<keyword evidence="2" id="KW-1133">Transmembrane helix</keyword>
<gene>
    <name evidence="4 5" type="primary">LOC110772859</name>
</gene>
<feature type="transmembrane region" description="Helical" evidence="2">
    <location>
        <begin position="240"/>
        <end position="259"/>
    </location>
</feature>
<sequence>MEESHEVERERRALDQMKGPYRWAMYEDWERLRRYYKDNPTKVLDPLTTYNDNALHLVAFAGRMDVLQFLIALIREPQMLRRALTMKNSHGNTTLHEVAPSGNLEAAVLLVDLDNNVRDELADVMKDDVSNEGVLDIRNQLGETPVYRAASFGHTKLVQYLVKKVGHINIMPHLQRSSDQTSILHSAVIGQNFETALWLLKEYPDLADKKESNGLTSLQLLAQMPSVFQAKFRKSIWKMLIYKCLLMMIILIGSHQMTWRAGSITLANLVVQRRLRDSKA</sequence>
<evidence type="ECO:0000313" key="4">
    <source>
        <dbReference type="RefSeq" id="XP_021833031.1"/>
    </source>
</evidence>
<evidence type="ECO:0000313" key="3">
    <source>
        <dbReference type="Proteomes" id="UP000515124"/>
    </source>
</evidence>
<keyword evidence="2" id="KW-0812">Transmembrane</keyword>
<dbReference type="RefSeq" id="XP_021833031.1">
    <property type="nucleotide sequence ID" value="XM_021977339.1"/>
</dbReference>
<dbReference type="Gene3D" id="1.25.40.20">
    <property type="entry name" value="Ankyrin repeat-containing domain"/>
    <property type="match status" value="1"/>
</dbReference>
<organism evidence="3 4">
    <name type="scientific">Prunus avium</name>
    <name type="common">Cherry</name>
    <name type="synonym">Cerasus avium</name>
    <dbReference type="NCBI Taxonomy" id="42229"/>
    <lineage>
        <taxon>Eukaryota</taxon>
        <taxon>Viridiplantae</taxon>
        <taxon>Streptophyta</taxon>
        <taxon>Embryophyta</taxon>
        <taxon>Tracheophyta</taxon>
        <taxon>Spermatophyta</taxon>
        <taxon>Magnoliopsida</taxon>
        <taxon>eudicotyledons</taxon>
        <taxon>Gunneridae</taxon>
        <taxon>Pentapetalae</taxon>
        <taxon>rosids</taxon>
        <taxon>fabids</taxon>
        <taxon>Rosales</taxon>
        <taxon>Rosaceae</taxon>
        <taxon>Amygdaloideae</taxon>
        <taxon>Amygdaleae</taxon>
        <taxon>Prunus</taxon>
    </lineage>
</organism>
<dbReference type="PANTHER" id="PTHR24121">
    <property type="entry name" value="NO MECHANORECEPTOR POTENTIAL C, ISOFORM D-RELATED"/>
    <property type="match status" value="1"/>
</dbReference>
<accession>A0A6P5U112</accession>
<dbReference type="RefSeq" id="XP_021833033.1">
    <property type="nucleotide sequence ID" value="XM_021977341.1"/>
</dbReference>